<evidence type="ECO:0000313" key="3">
    <source>
        <dbReference type="EMBL" id="MFD1427405.1"/>
    </source>
</evidence>
<dbReference type="SUPFAM" id="SSF47413">
    <property type="entry name" value="lambda repressor-like DNA-binding domains"/>
    <property type="match status" value="1"/>
</dbReference>
<dbReference type="SUPFAM" id="SSF48452">
    <property type="entry name" value="TPR-like"/>
    <property type="match status" value="2"/>
</dbReference>
<dbReference type="PANTHER" id="PTHR12558">
    <property type="entry name" value="CELL DIVISION CYCLE 16,23,27"/>
    <property type="match status" value="1"/>
</dbReference>
<evidence type="ECO:0000313" key="4">
    <source>
        <dbReference type="Proteomes" id="UP001597282"/>
    </source>
</evidence>
<reference evidence="4" key="1">
    <citation type="journal article" date="2019" name="Int. J. Syst. Evol. Microbiol.">
        <title>The Global Catalogue of Microorganisms (GCM) 10K type strain sequencing project: providing services to taxonomists for standard genome sequencing and annotation.</title>
        <authorList>
            <consortium name="The Broad Institute Genomics Platform"/>
            <consortium name="The Broad Institute Genome Sequencing Center for Infectious Disease"/>
            <person name="Wu L."/>
            <person name="Ma J."/>
        </authorList>
    </citation>
    <scope>NUCLEOTIDE SEQUENCE [LARGE SCALE GENOMIC DNA]</scope>
    <source>
        <strain evidence="4">S1</strain>
    </source>
</reference>
<dbReference type="Proteomes" id="UP001597282">
    <property type="component" value="Unassembled WGS sequence"/>
</dbReference>
<proteinExistence type="predicted"/>
<dbReference type="Gene3D" id="1.10.260.40">
    <property type="entry name" value="lambda repressor-like DNA-binding domains"/>
    <property type="match status" value="1"/>
</dbReference>
<gene>
    <name evidence="3" type="ORF">ACFQ4Y_10765</name>
</gene>
<dbReference type="InterPro" id="IPR011990">
    <property type="entry name" value="TPR-like_helical_dom_sf"/>
</dbReference>
<name>A0ABW4C9H6_9BACL</name>
<dbReference type="SMART" id="SM00530">
    <property type="entry name" value="HTH_XRE"/>
    <property type="match status" value="1"/>
</dbReference>
<dbReference type="PROSITE" id="PS50005">
    <property type="entry name" value="TPR"/>
    <property type="match status" value="2"/>
</dbReference>
<evidence type="ECO:0000256" key="1">
    <source>
        <dbReference type="PROSITE-ProRule" id="PRU00339"/>
    </source>
</evidence>
<comment type="caution">
    <text evidence="3">The sequence shown here is derived from an EMBL/GenBank/DDBJ whole genome shotgun (WGS) entry which is preliminary data.</text>
</comment>
<keyword evidence="1" id="KW-0802">TPR repeat</keyword>
<keyword evidence="4" id="KW-1185">Reference proteome</keyword>
<feature type="domain" description="HTH cro/C1-type" evidence="2">
    <location>
        <begin position="13"/>
        <end position="66"/>
    </location>
</feature>
<dbReference type="EMBL" id="JBHTNU010000009">
    <property type="protein sequence ID" value="MFD1427405.1"/>
    <property type="molecule type" value="Genomic_DNA"/>
</dbReference>
<feature type="repeat" description="TPR" evidence="1">
    <location>
        <begin position="360"/>
        <end position="393"/>
    </location>
</feature>
<dbReference type="CDD" id="cd00093">
    <property type="entry name" value="HTH_XRE"/>
    <property type="match status" value="1"/>
</dbReference>
<dbReference type="InterPro" id="IPR019734">
    <property type="entry name" value="TPR_rpt"/>
</dbReference>
<feature type="repeat" description="TPR" evidence="1">
    <location>
        <begin position="320"/>
        <end position="353"/>
    </location>
</feature>
<dbReference type="Gene3D" id="1.25.40.10">
    <property type="entry name" value="Tetratricopeptide repeat domain"/>
    <property type="match status" value="2"/>
</dbReference>
<accession>A0ABW4C9H6</accession>
<dbReference type="SMART" id="SM00028">
    <property type="entry name" value="TPR"/>
    <property type="match status" value="5"/>
</dbReference>
<protein>
    <submittedName>
        <fullName evidence="3">Tetratricopeptide repeat protein</fullName>
    </submittedName>
</protein>
<evidence type="ECO:0000259" key="2">
    <source>
        <dbReference type="PROSITE" id="PS50943"/>
    </source>
</evidence>
<dbReference type="PROSITE" id="PS50943">
    <property type="entry name" value="HTH_CROC1"/>
    <property type="match status" value="1"/>
</dbReference>
<sequence length="438" mass="51143">MNSIQTTEIGELIRKKRREQGLRLEDLADENISPATISNIERGVPYVHQEKIHYVLSKLQLNPEDLPKLLLGEQQSMERLKFQLDSIETLLEFGQKKTARQKLKELEIPDSHPFASRARYLLGRSHALTGSLKRSDRMFSNVIRLERQHDEPSPSNLEACSYHELSQSAIRQNLPEKALEYTYLGLKAFNPDGERQQIKYFLEVNRAGILLQLNRFGESLQLIDELWKERSQIQPTRVLIELYLLRMQLLQTTRMYQQAVVCAQEGLEIARVNQDPLGTFKLWSALGDVYQAGQNWMEAELCLELALQLDPPMDHQEYLLHLYNRLGALYLRRKKWKSAEEIMDRAIRLGESGPETPLMLETLTLAGDLYRQTGEVEKAIQRFKRALELSKKHPHRKKEMEILFKLAQCHEKKDPPSFLRYMENMYHVQQEINPEPDN</sequence>
<dbReference type="Pfam" id="PF13424">
    <property type="entry name" value="TPR_12"/>
    <property type="match status" value="1"/>
</dbReference>
<dbReference type="InterPro" id="IPR001387">
    <property type="entry name" value="Cro/C1-type_HTH"/>
</dbReference>
<dbReference type="InterPro" id="IPR010982">
    <property type="entry name" value="Lambda_DNA-bd_dom_sf"/>
</dbReference>
<organism evidence="3 4">
    <name type="scientific">Kroppenstedtia sanguinis</name>
    <dbReference type="NCBI Taxonomy" id="1380684"/>
    <lineage>
        <taxon>Bacteria</taxon>
        <taxon>Bacillati</taxon>
        <taxon>Bacillota</taxon>
        <taxon>Bacilli</taxon>
        <taxon>Bacillales</taxon>
        <taxon>Thermoactinomycetaceae</taxon>
        <taxon>Kroppenstedtia</taxon>
    </lineage>
</organism>
<dbReference type="RefSeq" id="WP_380165393.1">
    <property type="nucleotide sequence ID" value="NZ_JBHTNU010000009.1"/>
</dbReference>
<dbReference type="PANTHER" id="PTHR12558:SF13">
    <property type="entry name" value="CELL DIVISION CYCLE PROTEIN 27 HOMOLOG"/>
    <property type="match status" value="1"/>
</dbReference>